<gene>
    <name evidence="5" type="ORF">EPJ72_12585</name>
</gene>
<keyword evidence="2" id="KW-0472">Membrane</keyword>
<reference evidence="5 6" key="1">
    <citation type="journal article" date="1992" name="Lakartidningen">
        <title>[Penicillin V and not amoxicillin is the first choice preparation in acute otitis].</title>
        <authorList>
            <person name="Kamme C."/>
            <person name="Lundgren K."/>
            <person name="Prellner K."/>
        </authorList>
    </citation>
    <scope>NUCLEOTIDE SEQUENCE [LARGE SCALE GENOMIC DNA]</scope>
    <source>
        <strain evidence="5 6">PC5538III-hc</strain>
    </source>
</reference>
<keyword evidence="5" id="KW-0808">Transferase</keyword>
<dbReference type="Gene3D" id="3.40.50.150">
    <property type="entry name" value="Vaccinia Virus protein VP39"/>
    <property type="match status" value="1"/>
</dbReference>
<dbReference type="InterPro" id="IPR013691">
    <property type="entry name" value="MeTrfase_14"/>
</dbReference>
<evidence type="ECO:0000256" key="1">
    <source>
        <dbReference type="SAM" id="MobiDB-lite"/>
    </source>
</evidence>
<dbReference type="InterPro" id="IPR038576">
    <property type="entry name" value="Methyltransf_Zn-bd_dom_put_sf"/>
</dbReference>
<dbReference type="Proteomes" id="UP000323176">
    <property type="component" value="Unassembled WGS sequence"/>
</dbReference>
<dbReference type="Pfam" id="PF08484">
    <property type="entry name" value="Methyltransf_14"/>
    <property type="match status" value="1"/>
</dbReference>
<accession>A0A5C8ECP2</accession>
<feature type="transmembrane region" description="Helical" evidence="2">
    <location>
        <begin position="431"/>
        <end position="447"/>
    </location>
</feature>
<dbReference type="GO" id="GO:0008168">
    <property type="term" value="F:methyltransferase activity"/>
    <property type="evidence" value="ECO:0007669"/>
    <property type="project" value="UniProtKB-KW"/>
</dbReference>
<dbReference type="Gene3D" id="6.20.50.110">
    <property type="entry name" value="Methyltransferase, zinc-binding domain"/>
    <property type="match status" value="1"/>
</dbReference>
<evidence type="ECO:0000313" key="6">
    <source>
        <dbReference type="Proteomes" id="UP000323176"/>
    </source>
</evidence>
<dbReference type="PANTHER" id="PTHR43861:SF5">
    <property type="entry name" value="BLL5978 PROTEIN"/>
    <property type="match status" value="1"/>
</dbReference>
<dbReference type="EMBL" id="SAXY01000078">
    <property type="protein sequence ID" value="TXJ35238.1"/>
    <property type="molecule type" value="Genomic_DNA"/>
</dbReference>
<dbReference type="OrthoDB" id="9815644at2"/>
<feature type="domain" description="Methyltransferase putative zinc binding" evidence="3">
    <location>
        <begin position="3"/>
        <end position="64"/>
    </location>
</feature>
<keyword evidence="2" id="KW-0812">Transmembrane</keyword>
<feature type="region of interest" description="Disordered" evidence="1">
    <location>
        <begin position="404"/>
        <end position="423"/>
    </location>
</feature>
<proteinExistence type="predicted"/>
<dbReference type="SUPFAM" id="SSF53335">
    <property type="entry name" value="S-adenosyl-L-methionine-dependent methyltransferases"/>
    <property type="match status" value="1"/>
</dbReference>
<dbReference type="PANTHER" id="PTHR43861">
    <property type="entry name" value="TRANS-ACONITATE 2-METHYLTRANSFERASE-RELATED"/>
    <property type="match status" value="1"/>
</dbReference>
<sequence>MKCRHCQNELKYEFINLYNSPPSNSYLSEEELNEPEILYPLKIYVCDKCFLVQIDEYKKSNEIFNSNYAYFSSYSKTWLEHAKKYVDNIIPRLGLNNKSLVTEIASNDGYLLQYFKEKNIPCIGIEPTHSTASVAKNKGIDVIEDFFSFELSKKLKKSDLILGNNVLAHVPDINDFIKGVKNLLKDNGTATFEFPHILNLINETQFDTIYHEHFSYLSLITIKTIFETFNLKIYDVEELNTHGGSLRIFTSHNNNDIKITDNVKYIIDKEKKFNLDNIEGYNNFELKVRKVKFELLEFLLKAKKENKKVIAYGAAAKGNTLLNYCGIKSDLIDFVVDLSPYKQGKYMPLSHIPIVSEDNILRYKPDYILILPWNIKEEIISQLSYISEWGGKFITAIPSLTEQNRTEQNRTEQNRTEQNRTEQNRTEQSNIVYYIIIYYILDVNIFYKKGVFYYDYRKY</sequence>
<dbReference type="GO" id="GO:0032259">
    <property type="term" value="P:methylation"/>
    <property type="evidence" value="ECO:0007669"/>
    <property type="project" value="UniProtKB-KW"/>
</dbReference>
<protein>
    <submittedName>
        <fullName evidence="5">Class I SAM-dependent methyltransferase</fullName>
    </submittedName>
</protein>
<dbReference type="Gene3D" id="3.40.50.720">
    <property type="entry name" value="NAD(P)-binding Rossmann-like Domain"/>
    <property type="match status" value="1"/>
</dbReference>
<comment type="caution">
    <text evidence="5">The sequence shown here is derived from an EMBL/GenBank/DDBJ whole genome shotgun (WGS) entry which is preliminary data.</text>
</comment>
<keyword evidence="5" id="KW-0489">Methyltransferase</keyword>
<evidence type="ECO:0000313" key="5">
    <source>
        <dbReference type="EMBL" id="TXJ35238.1"/>
    </source>
</evidence>
<dbReference type="AlphaFoldDB" id="A0A5C8ECP2"/>
<name>A0A5C8ECP2_BRAPL</name>
<feature type="domain" description="C-methyltransferase" evidence="4">
    <location>
        <begin position="241"/>
        <end position="398"/>
    </location>
</feature>
<evidence type="ECO:0000259" key="3">
    <source>
        <dbReference type="Pfam" id="PF08421"/>
    </source>
</evidence>
<dbReference type="Pfam" id="PF13489">
    <property type="entry name" value="Methyltransf_23"/>
    <property type="match status" value="1"/>
</dbReference>
<organism evidence="5 6">
    <name type="scientific">Brachyspira pilosicoli</name>
    <name type="common">Serpulina pilosicoli</name>
    <dbReference type="NCBI Taxonomy" id="52584"/>
    <lineage>
        <taxon>Bacteria</taxon>
        <taxon>Pseudomonadati</taxon>
        <taxon>Spirochaetota</taxon>
        <taxon>Spirochaetia</taxon>
        <taxon>Brachyspirales</taxon>
        <taxon>Brachyspiraceae</taxon>
        <taxon>Brachyspira</taxon>
    </lineage>
</organism>
<dbReference type="Pfam" id="PF08421">
    <property type="entry name" value="Methyltransf_13"/>
    <property type="match status" value="1"/>
</dbReference>
<dbReference type="InterPro" id="IPR013630">
    <property type="entry name" value="Methyltransf_Zn-bd_dom_put"/>
</dbReference>
<evidence type="ECO:0000259" key="4">
    <source>
        <dbReference type="Pfam" id="PF08484"/>
    </source>
</evidence>
<dbReference type="InterPro" id="IPR029063">
    <property type="entry name" value="SAM-dependent_MTases_sf"/>
</dbReference>
<evidence type="ECO:0000256" key="2">
    <source>
        <dbReference type="SAM" id="Phobius"/>
    </source>
</evidence>
<keyword evidence="2" id="KW-1133">Transmembrane helix</keyword>